<dbReference type="RefSeq" id="XP_047767175.1">
    <property type="nucleotide sequence ID" value="XM_047911636.1"/>
</dbReference>
<dbReference type="AlphaFoldDB" id="A0A9Q8UUC6"/>
<accession>A0A9Q8UUC6</accession>
<sequence length="322" mass="37049">MATYTHWLSETPTEYMQHYLQEEWHAASDHDELLKIRYYSFTIRAFVFRGDRLFLTNRTNSSSAEAQLSVLADRLDVSLMSLIEDEPPVYRVEQDPEVSIRDHVRTALSARYHHPAILENVRFLDEFSFAEPTVRRRVEGSTPGIDSHIYICDFELSIVLSKFYGSLGSGPAYRWTTEADIDEAQLVAGLDLMHISDMFRKYHECKEDEAFHERCKDAVRKALAKRWWREHTDKAFRFGVIAHQPGRGSGGISIFSVNLPAAAARKDAVCIEHEGARYHIVGRFAGDSVQLSTEVETWTPMMRDDGSIDISWNLTSERTIFY</sequence>
<dbReference type="KEGG" id="ffu:CLAFUR5_12488"/>
<keyword evidence="2" id="KW-1185">Reference proteome</keyword>
<reference evidence="1" key="2">
    <citation type="journal article" date="2022" name="Microb. Genom.">
        <title>A chromosome-scale genome assembly of the tomato pathogen Cladosporium fulvum reveals a compartmentalized genome architecture and the presence of a dispensable chromosome.</title>
        <authorList>
            <person name="Zaccaron A.Z."/>
            <person name="Chen L.H."/>
            <person name="Samaras A."/>
            <person name="Stergiopoulos I."/>
        </authorList>
    </citation>
    <scope>NUCLEOTIDE SEQUENCE</scope>
    <source>
        <strain evidence="1">Race5_Kim</strain>
    </source>
</reference>
<reference evidence="1" key="1">
    <citation type="submission" date="2021-12" db="EMBL/GenBank/DDBJ databases">
        <authorList>
            <person name="Zaccaron A."/>
            <person name="Stergiopoulos I."/>
        </authorList>
    </citation>
    <scope>NUCLEOTIDE SEQUENCE</scope>
    <source>
        <strain evidence="1">Race5_Kim</strain>
    </source>
</reference>
<dbReference type="EMBL" id="CP090172">
    <property type="protein sequence ID" value="UJO22809.1"/>
    <property type="molecule type" value="Genomic_DNA"/>
</dbReference>
<dbReference type="OrthoDB" id="3622886at2759"/>
<gene>
    <name evidence="1" type="ORF">CLAFUR5_12488</name>
</gene>
<dbReference type="Proteomes" id="UP000756132">
    <property type="component" value="Chromosome 10"/>
</dbReference>
<proteinExistence type="predicted"/>
<organism evidence="1 2">
    <name type="scientific">Passalora fulva</name>
    <name type="common">Tomato leaf mold</name>
    <name type="synonym">Cladosporium fulvum</name>
    <dbReference type="NCBI Taxonomy" id="5499"/>
    <lineage>
        <taxon>Eukaryota</taxon>
        <taxon>Fungi</taxon>
        <taxon>Dikarya</taxon>
        <taxon>Ascomycota</taxon>
        <taxon>Pezizomycotina</taxon>
        <taxon>Dothideomycetes</taxon>
        <taxon>Dothideomycetidae</taxon>
        <taxon>Mycosphaerellales</taxon>
        <taxon>Mycosphaerellaceae</taxon>
        <taxon>Fulvia</taxon>
    </lineage>
</organism>
<dbReference type="GeneID" id="71992366"/>
<protein>
    <submittedName>
        <fullName evidence="1">Uncharacterized protein</fullName>
    </submittedName>
</protein>
<name>A0A9Q8UUC6_PASFU</name>
<evidence type="ECO:0000313" key="1">
    <source>
        <dbReference type="EMBL" id="UJO22809.1"/>
    </source>
</evidence>
<evidence type="ECO:0000313" key="2">
    <source>
        <dbReference type="Proteomes" id="UP000756132"/>
    </source>
</evidence>